<dbReference type="SUPFAM" id="SSF56349">
    <property type="entry name" value="DNA breaking-rejoining enzymes"/>
    <property type="match status" value="1"/>
</dbReference>
<dbReference type="InterPro" id="IPR050090">
    <property type="entry name" value="Tyrosine_recombinase_XerCD"/>
</dbReference>
<feature type="domain" description="Core-binding (CB)" evidence="5">
    <location>
        <begin position="100"/>
        <end position="193"/>
    </location>
</feature>
<dbReference type="GO" id="GO:0015074">
    <property type="term" value="P:DNA integration"/>
    <property type="evidence" value="ECO:0007669"/>
    <property type="project" value="UniProtKB-KW"/>
</dbReference>
<dbReference type="PANTHER" id="PTHR30349:SF64">
    <property type="entry name" value="PROPHAGE INTEGRASE INTD-RELATED"/>
    <property type="match status" value="1"/>
</dbReference>
<dbReference type="InterPro" id="IPR025269">
    <property type="entry name" value="SAM-like_dom"/>
</dbReference>
<dbReference type="AlphaFoldDB" id="A0A374N556"/>
<evidence type="ECO:0000256" key="1">
    <source>
        <dbReference type="ARBA" id="ARBA00022908"/>
    </source>
</evidence>
<protein>
    <submittedName>
        <fullName evidence="6">Transposase</fullName>
    </submittedName>
</protein>
<accession>A0A374N556</accession>
<organism evidence="6 7">
    <name type="scientific">Bacteroides uniformis</name>
    <dbReference type="NCBI Taxonomy" id="820"/>
    <lineage>
        <taxon>Bacteria</taxon>
        <taxon>Pseudomonadati</taxon>
        <taxon>Bacteroidota</taxon>
        <taxon>Bacteroidia</taxon>
        <taxon>Bacteroidales</taxon>
        <taxon>Bacteroidaceae</taxon>
        <taxon>Bacteroides</taxon>
    </lineage>
</organism>
<dbReference type="InterPro" id="IPR011010">
    <property type="entry name" value="DNA_brk_join_enz"/>
</dbReference>
<evidence type="ECO:0000256" key="3">
    <source>
        <dbReference type="ARBA" id="ARBA00023172"/>
    </source>
</evidence>
<evidence type="ECO:0000313" key="7">
    <source>
        <dbReference type="Proteomes" id="UP000263754"/>
    </source>
</evidence>
<dbReference type="GO" id="GO:0006310">
    <property type="term" value="P:DNA recombination"/>
    <property type="evidence" value="ECO:0007669"/>
    <property type="project" value="UniProtKB-KW"/>
</dbReference>
<dbReference type="Gene3D" id="1.10.443.10">
    <property type="entry name" value="Intergrase catalytic core"/>
    <property type="match status" value="1"/>
</dbReference>
<dbReference type="PANTHER" id="PTHR30349">
    <property type="entry name" value="PHAGE INTEGRASE-RELATED"/>
    <property type="match status" value="1"/>
</dbReference>
<dbReference type="InterPro" id="IPR044068">
    <property type="entry name" value="CB"/>
</dbReference>
<evidence type="ECO:0000259" key="5">
    <source>
        <dbReference type="PROSITE" id="PS51900"/>
    </source>
</evidence>
<name>A0A374N556_BACUN</name>
<proteinExistence type="predicted"/>
<keyword evidence="3" id="KW-0233">DNA recombination</keyword>
<dbReference type="GO" id="GO:0003677">
    <property type="term" value="F:DNA binding"/>
    <property type="evidence" value="ECO:0007669"/>
    <property type="project" value="UniProtKB-UniRule"/>
</dbReference>
<evidence type="ECO:0000256" key="2">
    <source>
        <dbReference type="ARBA" id="ARBA00023125"/>
    </source>
</evidence>
<dbReference type="InterPro" id="IPR013762">
    <property type="entry name" value="Integrase-like_cat_sf"/>
</dbReference>
<gene>
    <name evidence="6" type="ORF">DXD90_03665</name>
</gene>
<dbReference type="RefSeq" id="WP_117962687.1">
    <property type="nucleotide sequence ID" value="NZ_JAQEAU010000002.1"/>
</dbReference>
<reference evidence="6 7" key="1">
    <citation type="submission" date="2018-08" db="EMBL/GenBank/DDBJ databases">
        <title>A genome reference for cultivated species of the human gut microbiota.</title>
        <authorList>
            <person name="Zou Y."/>
            <person name="Xue W."/>
            <person name="Luo G."/>
        </authorList>
    </citation>
    <scope>NUCLEOTIDE SEQUENCE [LARGE SCALE GENOMIC DNA]</scope>
    <source>
        <strain evidence="6 7">TM10-17</strain>
    </source>
</reference>
<dbReference type="EMBL" id="QSOF01000003">
    <property type="protein sequence ID" value="RGI78403.1"/>
    <property type="molecule type" value="Genomic_DNA"/>
</dbReference>
<keyword evidence="2 4" id="KW-0238">DNA-binding</keyword>
<dbReference type="Gene3D" id="1.10.150.130">
    <property type="match status" value="1"/>
</dbReference>
<dbReference type="Proteomes" id="UP000263754">
    <property type="component" value="Unassembled WGS sequence"/>
</dbReference>
<comment type="caution">
    <text evidence="6">The sequence shown here is derived from an EMBL/GenBank/DDBJ whole genome shotgun (WGS) entry which is preliminary data.</text>
</comment>
<dbReference type="Pfam" id="PF13102">
    <property type="entry name" value="Phage_int_SAM_5"/>
    <property type="match status" value="1"/>
</dbReference>
<evidence type="ECO:0000256" key="4">
    <source>
        <dbReference type="PROSITE-ProRule" id="PRU01248"/>
    </source>
</evidence>
<keyword evidence="1" id="KW-0229">DNA integration</keyword>
<dbReference type="InterPro" id="IPR010998">
    <property type="entry name" value="Integrase_recombinase_N"/>
</dbReference>
<sequence length="425" mass="49837">MITIKAEVLKGKQKSDGTYNVKIRMTYKREVKRLPTSIYVRKEDLTKTFKIKNPKFIKEANNIVRQYQELCASLPLETANYSLNDIIECIKVKNERKTTIDFIQFSKEWLEITQLKGKSNYQTSINAFITYLGKEHLNTDQMTKKLLNDFINYLQLKRTQRIEELKKHGKRIPSNRMLSLYIGCLRHLYNEVKKRYNDYDRNIILVPNSPFENLEIPKQEATRKRAISAEAIKEIWELPYQYNNNGTEKKCPYNLAKDCFIISFCLMGMNSIDLYSCSTLEGEVITYYRSKTKDRRLDKAKMKVIVPPILQSLMEKYQDQTKNRIFNFYHTYSTAGNFNKAINIGLKEVGKMLNIDDLEYYAARHSWATLAVNKVGIDKYTVHAALNHIDEAMKVTDIYIERDFKIENEANLKVLKYVFGSEGLK</sequence>
<dbReference type="PROSITE" id="PS51900">
    <property type="entry name" value="CB"/>
    <property type="match status" value="1"/>
</dbReference>
<evidence type="ECO:0000313" key="6">
    <source>
        <dbReference type="EMBL" id="RGI78403.1"/>
    </source>
</evidence>